<dbReference type="Pfam" id="PF15921">
    <property type="entry name" value="CCDC158"/>
    <property type="match status" value="3"/>
</dbReference>
<dbReference type="CDD" id="cd01208">
    <property type="entry name" value="PTB_X11"/>
    <property type="match status" value="1"/>
</dbReference>
<evidence type="ECO:0000313" key="9">
    <source>
        <dbReference type="Proteomes" id="UP000886611"/>
    </source>
</evidence>
<feature type="coiled-coil region" evidence="4">
    <location>
        <begin position="1069"/>
        <end position="1178"/>
    </location>
</feature>
<feature type="compositionally biased region" description="Polar residues" evidence="5">
    <location>
        <begin position="63"/>
        <end position="84"/>
    </location>
</feature>
<dbReference type="CDD" id="cd06720">
    <property type="entry name" value="PDZ1_APBA1_3-like"/>
    <property type="match status" value="1"/>
</dbReference>
<name>A0A8X7XEK5_POLSE</name>
<dbReference type="Pfam" id="PF00640">
    <property type="entry name" value="PID"/>
    <property type="match status" value="1"/>
</dbReference>
<feature type="non-terminal residue" evidence="8">
    <location>
        <position position="1"/>
    </location>
</feature>
<feature type="coiled-coil region" evidence="4">
    <location>
        <begin position="1240"/>
        <end position="1394"/>
    </location>
</feature>
<reference evidence="8 9" key="1">
    <citation type="journal article" date="2021" name="Cell">
        <title>Tracing the genetic footprints of vertebrate landing in non-teleost ray-finned fishes.</title>
        <authorList>
            <person name="Bi X."/>
            <person name="Wang K."/>
            <person name="Yang L."/>
            <person name="Pan H."/>
            <person name="Jiang H."/>
            <person name="Wei Q."/>
            <person name="Fang M."/>
            <person name="Yu H."/>
            <person name="Zhu C."/>
            <person name="Cai Y."/>
            <person name="He Y."/>
            <person name="Gan X."/>
            <person name="Zeng H."/>
            <person name="Yu D."/>
            <person name="Zhu Y."/>
            <person name="Jiang H."/>
            <person name="Qiu Q."/>
            <person name="Yang H."/>
            <person name="Zhang Y.E."/>
            <person name="Wang W."/>
            <person name="Zhu M."/>
            <person name="He S."/>
            <person name="Zhang G."/>
        </authorList>
    </citation>
    <scope>NUCLEOTIDE SEQUENCE [LARGE SCALE GENOMIC DNA]</scope>
    <source>
        <strain evidence="8">Bchr_013</strain>
    </source>
</reference>
<feature type="domain" description="PDZ" evidence="7">
    <location>
        <begin position="809"/>
        <end position="894"/>
    </location>
</feature>
<feature type="compositionally biased region" description="Acidic residues" evidence="5">
    <location>
        <begin position="171"/>
        <end position="180"/>
    </location>
</feature>
<feature type="compositionally biased region" description="Acidic residues" evidence="5">
    <location>
        <begin position="22"/>
        <end position="35"/>
    </location>
</feature>
<dbReference type="FunFam" id="2.30.29.30:FF:000044">
    <property type="entry name" value="amyloid beta A4 precursor protein-binding family A member 1"/>
    <property type="match status" value="1"/>
</dbReference>
<dbReference type="Proteomes" id="UP000886611">
    <property type="component" value="Unassembled WGS sequence"/>
</dbReference>
<accession>A0A8X7XEK5</accession>
<feature type="region of interest" description="Disordered" evidence="5">
    <location>
        <begin position="362"/>
        <end position="465"/>
    </location>
</feature>
<dbReference type="EMBL" id="JAATIS010001721">
    <property type="protein sequence ID" value="KAG2465879.1"/>
    <property type="molecule type" value="Genomic_DNA"/>
</dbReference>
<dbReference type="InterPro" id="IPR001478">
    <property type="entry name" value="PDZ"/>
</dbReference>
<dbReference type="SMART" id="SM00462">
    <property type="entry name" value="PTB"/>
    <property type="match status" value="1"/>
</dbReference>
<feature type="coiled-coil region" evidence="4">
    <location>
        <begin position="1454"/>
        <end position="1675"/>
    </location>
</feature>
<evidence type="ECO:0000259" key="7">
    <source>
        <dbReference type="PROSITE" id="PS50106"/>
    </source>
</evidence>
<dbReference type="Pfam" id="PF00595">
    <property type="entry name" value="PDZ"/>
    <property type="match status" value="2"/>
</dbReference>
<evidence type="ECO:0000259" key="6">
    <source>
        <dbReference type="PROSITE" id="PS01179"/>
    </source>
</evidence>
<dbReference type="InterPro" id="IPR051230">
    <property type="entry name" value="APP-Binding"/>
</dbReference>
<dbReference type="Gene3D" id="2.30.29.30">
    <property type="entry name" value="Pleckstrin-homology domain (PH domain)/Phosphotyrosine-binding domain (PTB)"/>
    <property type="match status" value="1"/>
</dbReference>
<dbReference type="GO" id="GO:0043197">
    <property type="term" value="C:dendritic spine"/>
    <property type="evidence" value="ECO:0007669"/>
    <property type="project" value="TreeGrafter"/>
</dbReference>
<dbReference type="Gene3D" id="2.30.42.10">
    <property type="match status" value="2"/>
</dbReference>
<feature type="compositionally biased region" description="Basic and acidic residues" evidence="5">
    <location>
        <begin position="366"/>
        <end position="384"/>
    </location>
</feature>
<sequence>MSHRDEAELEDEPGSSGGDVNEAVEADIECPDVEEEQHAASSVQFQRPDHSNSGSMRRGRVRQQLNSNGQDSGELYPQQQQPSVTRYRRFDGTVTGNPARGQRKSQEELEQPTPHRAAVTRYRRQADGEARIRAQQQRQRRQHQQKMAEAEALQPSPPLPAPVQPSQPIDIEYEDIEDEDRGSALARSASTESGFHNHTDTAEGDMIASEAEAETASGGEAVEDENAYALHYRPEAEEYTESAEAEQHEGPVQVQSHPPPPPADPLPHFRSLDHNGEVINSAYSGYVYTHRLFQGTEHESRDGGEGREEDEDEPYAEPYADYGLQEHVYEEIGDTPPEVDHPQSRVGFRLFEHNSYRQEALGARLHHYDERSDGESDSPEKEAEFAPYPRMDSYDQEEDIDQIVAEVKQSMSSQSLDQAATEDRPESEQNSLEPGNKEPGESPPRPTSSSPVGEQPLQRHSKEKRDAISLAIKDIKEAIEEVKTRTIRSPYTPDEPKEPIWVMRQDISPTRECDNQRQLGGDIHAFVQSAVDDWKNEQSIQELIVQAFHNMDADSYSKIPEIAETFSKRHFMDLIVPGPCDPEDLIDGIIFAANYLGSTQLLSDKTPSKNVRMMQAQEAVSRIKAPEGESQPMTEVDLFISTQRIKVLNADSQETMMDHPLRTISYIADIGNIVVLMARRRMPRSNSQENVESSHPSQDEKRQYKMICHVFESEDAQLIAQSIGQAFSVAYQEFLRANGINPEDLSQKEYSDLLNTQDMYNDDLIHFSKSENCKDVRLFFVSFHMLELRWSVLTMLDWSHISPTVFNVDVCIDKQKGEILGVVIVESGWGSILPTVIIANMMHSGPAEKSGRLNIGDQIMSINGTSLGLKNQSRIKLNIVRCPPVTTVLIRRPDLRYQLGFSVQNGIICSLMRGGIAERGGVRVGHRIIEINGQSVVATPHEKIVHILSNAVGEVLDHLVLIAPPGGSEDSSSQAAESMQLPLAAIQAPNQAVEDSISHGALRVGGESPSAMEAATKRLGGGFLGSDTVKPGLNCQNDLSSGSYCKRSFTSHNKRDTEEFQNSGFGLENDHQEKTLQDYRMQVKMLEKMLGETYRLSEQQRLDFDKTCTELQVKLQEVQMERDTLAEKRYKERQDQEDLINQMQATVNELEKIKKTHNEQMKEALSRSEALLKKQNLQDKVLHKLRAIILDYGKRSGKKITSPDRGDSLSFSNLGTAMERLLSDLDAEISQLQGKIQPKVAELNEKISLSRNQAQNIQSQVETVQEQARNQNAIHINQLSDLETSVAQLKSELHEAKRIYKEHIESLEKSLSQARSESEFAKKESGQRRQEFRILETQYQQIMADLQNVKDELIMEKEQNKELRESDATNTITIANLKKELEEQSKQSHHLDDLVNTLKDNCQAYVEHQLVAGKREKDALDKILSLENQLDVVMDELKSFKDIQKNVAHLHTCLEEKEKDFQELATEKQNIYQLLEAKNQELCTKEAELGQHISEENAAKLKLAENEQKIKILQQQVENVALIAGQHSRNFEATQNEKMQLLKDIGEIKQEVQHLKITKKNLNDRLKEIESVKTDLMESNSEKTNIIKELTLEKNQLETKLEAQQNQMAKITAIKVAMGMQRQITSKRGKIDALQSRVNFLEESVKSYSSTSGQLAECQRVIQQQEQELVYLKLQNALDARLKPEIQQEDNKKRSSEQQLGNQKNLYISANSIPTTDVNDFQKMAEKPCVLFNLLSVGPERFSDCESRVKRVIPKCHSRNCVDTSSISIRPVDYLDRISANSISPERYSGNSVDASSPSLIMAKTFFISPGVACP</sequence>
<comment type="caution">
    <text evidence="8">The sequence shown here is derived from an EMBL/GenBank/DDBJ whole genome shotgun (WGS) entry which is preliminary data.</text>
</comment>
<dbReference type="GO" id="GO:0001540">
    <property type="term" value="F:amyloid-beta binding"/>
    <property type="evidence" value="ECO:0007669"/>
    <property type="project" value="TreeGrafter"/>
</dbReference>
<feature type="domain" description="PID" evidence="6">
    <location>
        <begin position="587"/>
        <end position="762"/>
    </location>
</feature>
<feature type="non-terminal residue" evidence="8">
    <location>
        <position position="1815"/>
    </location>
</feature>
<dbReference type="GO" id="GO:0005737">
    <property type="term" value="C:cytoplasm"/>
    <property type="evidence" value="ECO:0007669"/>
    <property type="project" value="TreeGrafter"/>
</dbReference>
<dbReference type="InterPro" id="IPR011993">
    <property type="entry name" value="PH-like_dom_sf"/>
</dbReference>
<evidence type="ECO:0000256" key="2">
    <source>
        <dbReference type="ARBA" id="ARBA00022553"/>
    </source>
</evidence>
<feature type="compositionally biased region" description="Pro residues" evidence="5">
    <location>
        <begin position="155"/>
        <end position="165"/>
    </location>
</feature>
<feature type="compositionally biased region" description="Polar residues" evidence="5">
    <location>
        <begin position="39"/>
        <end position="55"/>
    </location>
</feature>
<dbReference type="InterPro" id="IPR006020">
    <property type="entry name" value="PTB/PI_dom"/>
</dbReference>
<feature type="region of interest" description="Disordered" evidence="5">
    <location>
        <begin position="294"/>
        <end position="318"/>
    </location>
</feature>
<dbReference type="PROSITE" id="PS50106">
    <property type="entry name" value="PDZ"/>
    <property type="match status" value="2"/>
</dbReference>
<dbReference type="InterPro" id="IPR031809">
    <property type="entry name" value="CCDC158"/>
</dbReference>
<dbReference type="InterPro" id="IPR036034">
    <property type="entry name" value="PDZ_sf"/>
</dbReference>
<dbReference type="PANTHER" id="PTHR12345">
    <property type="entry name" value="SYNTENIN RELATED"/>
    <property type="match status" value="1"/>
</dbReference>
<feature type="compositionally biased region" description="Basic and acidic residues" evidence="5">
    <location>
        <begin position="296"/>
        <end position="306"/>
    </location>
</feature>
<feature type="compositionally biased region" description="Polar residues" evidence="5">
    <location>
        <begin position="409"/>
        <end position="418"/>
    </location>
</feature>
<dbReference type="SUPFAM" id="SSF50729">
    <property type="entry name" value="PH domain-like"/>
    <property type="match status" value="1"/>
</dbReference>
<keyword evidence="3" id="KW-0677">Repeat</keyword>
<dbReference type="FunFam" id="2.30.42.10:FF:000007">
    <property type="entry name" value="Amyloid beta A4 protein-binding family A member"/>
    <property type="match status" value="1"/>
</dbReference>
<dbReference type="GO" id="GO:0007268">
    <property type="term" value="P:chemical synaptic transmission"/>
    <property type="evidence" value="ECO:0007669"/>
    <property type="project" value="TreeGrafter"/>
</dbReference>
<keyword evidence="1" id="KW-0813">Transport</keyword>
<dbReference type="PANTHER" id="PTHR12345:SF14">
    <property type="entry name" value="AMYLOID-BETA A4 PRECURSOR PROTEIN-BINDING FAMILY A MEMBER 1"/>
    <property type="match status" value="1"/>
</dbReference>
<keyword evidence="4" id="KW-0175">Coiled coil</keyword>
<gene>
    <name evidence="8" type="primary">Apba1_0</name>
    <name evidence="8" type="ORF">GTO96_0016431</name>
</gene>
<protein>
    <submittedName>
        <fullName evidence="8">APBA1 protein</fullName>
    </submittedName>
</protein>
<dbReference type="GO" id="GO:0005886">
    <property type="term" value="C:plasma membrane"/>
    <property type="evidence" value="ECO:0007669"/>
    <property type="project" value="TreeGrafter"/>
</dbReference>
<dbReference type="PROSITE" id="PS01179">
    <property type="entry name" value="PID"/>
    <property type="match status" value="1"/>
</dbReference>
<proteinExistence type="predicted"/>
<feature type="compositionally biased region" description="Low complexity" evidence="5">
    <location>
        <begin position="208"/>
        <end position="220"/>
    </location>
</feature>
<organism evidence="8 9">
    <name type="scientific">Polypterus senegalus</name>
    <name type="common">Senegal bichir</name>
    <dbReference type="NCBI Taxonomy" id="55291"/>
    <lineage>
        <taxon>Eukaryota</taxon>
        <taxon>Metazoa</taxon>
        <taxon>Chordata</taxon>
        <taxon>Craniata</taxon>
        <taxon>Vertebrata</taxon>
        <taxon>Euteleostomi</taxon>
        <taxon>Actinopterygii</taxon>
        <taxon>Polypteriformes</taxon>
        <taxon>Polypteridae</taxon>
        <taxon>Polypterus</taxon>
    </lineage>
</organism>
<evidence type="ECO:0000256" key="4">
    <source>
        <dbReference type="SAM" id="Coils"/>
    </source>
</evidence>
<feature type="region of interest" description="Disordered" evidence="5">
    <location>
        <begin position="1"/>
        <end position="273"/>
    </location>
</feature>
<dbReference type="CDD" id="cd06793">
    <property type="entry name" value="PDZ2_APBA1_3-like"/>
    <property type="match status" value="1"/>
</dbReference>
<keyword evidence="9" id="KW-1185">Reference proteome</keyword>
<feature type="domain" description="PDZ" evidence="7">
    <location>
        <begin position="887"/>
        <end position="955"/>
    </location>
</feature>
<dbReference type="CDD" id="cd22578">
    <property type="entry name" value="Mint1_CID"/>
    <property type="match status" value="1"/>
</dbReference>
<evidence type="ECO:0000256" key="1">
    <source>
        <dbReference type="ARBA" id="ARBA00022448"/>
    </source>
</evidence>
<evidence type="ECO:0000313" key="8">
    <source>
        <dbReference type="EMBL" id="KAG2465879.1"/>
    </source>
</evidence>
<evidence type="ECO:0000256" key="3">
    <source>
        <dbReference type="ARBA" id="ARBA00022737"/>
    </source>
</evidence>
<dbReference type="SUPFAM" id="SSF50156">
    <property type="entry name" value="PDZ domain-like"/>
    <property type="match status" value="2"/>
</dbReference>
<dbReference type="SMART" id="SM00228">
    <property type="entry name" value="PDZ"/>
    <property type="match status" value="2"/>
</dbReference>
<evidence type="ECO:0000256" key="5">
    <source>
        <dbReference type="SAM" id="MobiDB-lite"/>
    </source>
</evidence>
<keyword evidence="2" id="KW-0597">Phosphoprotein</keyword>